<dbReference type="PANTHER" id="PTHR43658">
    <property type="entry name" value="SHORT-CHAIN DEHYDROGENASE/REDUCTASE"/>
    <property type="match status" value="1"/>
</dbReference>
<dbReference type="PANTHER" id="PTHR43658:SF8">
    <property type="entry name" value="17-BETA-HYDROXYSTEROID DEHYDROGENASE 14-RELATED"/>
    <property type="match status" value="1"/>
</dbReference>
<dbReference type="EMBL" id="ADBV01000249">
    <property type="protein sequence ID" value="EJW87929.1"/>
    <property type="molecule type" value="Genomic_DNA"/>
</dbReference>
<organism evidence="2 3">
    <name type="scientific">Wuchereria bancrofti</name>
    <dbReference type="NCBI Taxonomy" id="6293"/>
    <lineage>
        <taxon>Eukaryota</taxon>
        <taxon>Metazoa</taxon>
        <taxon>Ecdysozoa</taxon>
        <taxon>Nematoda</taxon>
        <taxon>Chromadorea</taxon>
        <taxon>Rhabditida</taxon>
        <taxon>Spirurina</taxon>
        <taxon>Spiruromorpha</taxon>
        <taxon>Filarioidea</taxon>
        <taxon>Onchocercidae</taxon>
        <taxon>Wuchereria</taxon>
    </lineage>
</organism>
<reference evidence="3" key="1">
    <citation type="submission" date="2012-08" db="EMBL/GenBank/DDBJ databases">
        <title>The Genome Sequence of Wuchereria bancrofti.</title>
        <authorList>
            <person name="Nutman T.B."/>
            <person name="Fink D.L."/>
            <person name="Russ C."/>
            <person name="Young S."/>
            <person name="Zeng Q."/>
            <person name="Koehrsen M."/>
            <person name="Alvarado L."/>
            <person name="Berlin A."/>
            <person name="Chapman S.B."/>
            <person name="Chen Z."/>
            <person name="Freedman E."/>
            <person name="Gellesch M."/>
            <person name="Goldberg J."/>
            <person name="Griggs A."/>
            <person name="Gujja S."/>
            <person name="Heilman E.R."/>
            <person name="Heiman D."/>
            <person name="Hepburn T."/>
            <person name="Howarth C."/>
            <person name="Jen D."/>
            <person name="Larson L."/>
            <person name="Lewis B."/>
            <person name="Mehta T."/>
            <person name="Park D."/>
            <person name="Pearson M."/>
            <person name="Roberts A."/>
            <person name="Saif S."/>
            <person name="Shea T."/>
            <person name="Shenoy N."/>
            <person name="Sisk P."/>
            <person name="Stolte C."/>
            <person name="Sykes S."/>
            <person name="Walk T."/>
            <person name="White J."/>
            <person name="Yandava C."/>
            <person name="Haas B."/>
            <person name="Henn M.R."/>
            <person name="Nusbaum C."/>
            <person name="Birren B."/>
        </authorList>
    </citation>
    <scope>NUCLEOTIDE SEQUENCE [LARGE SCALE GENOMIC DNA]</scope>
    <source>
        <strain evidence="3">NA</strain>
    </source>
</reference>
<keyword evidence="1" id="KW-0560">Oxidoreductase</keyword>
<dbReference type="Proteomes" id="UP000004810">
    <property type="component" value="Unassembled WGS sequence"/>
</dbReference>
<dbReference type="Pfam" id="PF13561">
    <property type="entry name" value="adh_short_C2"/>
    <property type="match status" value="1"/>
</dbReference>
<dbReference type="GO" id="GO:0005739">
    <property type="term" value="C:mitochondrion"/>
    <property type="evidence" value="ECO:0007669"/>
    <property type="project" value="TreeGrafter"/>
</dbReference>
<dbReference type="GO" id="GO:0008210">
    <property type="term" value="P:estrogen metabolic process"/>
    <property type="evidence" value="ECO:0007669"/>
    <property type="project" value="TreeGrafter"/>
</dbReference>
<dbReference type="GO" id="GO:0006631">
    <property type="term" value="P:fatty acid metabolic process"/>
    <property type="evidence" value="ECO:0007669"/>
    <property type="project" value="TreeGrafter"/>
</dbReference>
<dbReference type="GO" id="GO:0008209">
    <property type="term" value="P:androgen metabolic process"/>
    <property type="evidence" value="ECO:0007669"/>
    <property type="project" value="TreeGrafter"/>
</dbReference>
<dbReference type="InterPro" id="IPR036291">
    <property type="entry name" value="NAD(P)-bd_dom_sf"/>
</dbReference>
<dbReference type="Gene3D" id="3.40.50.720">
    <property type="entry name" value="NAD(P)-binding Rossmann-like Domain"/>
    <property type="match status" value="1"/>
</dbReference>
<dbReference type="STRING" id="6293.J9FKN4"/>
<protein>
    <submittedName>
        <fullName evidence="2 4">Uncharacterized protein</fullName>
    </submittedName>
</protein>
<sequence length="93" mass="10130">MSSGAVNSATISLAKDYASDGIRFVAIAPGIFRTPLVISHMNELNVEIYEKMVQLPARLGIPEEFAALVLHIIHNTYLNGVVIRLDGALRMPP</sequence>
<evidence type="ECO:0000313" key="3">
    <source>
        <dbReference type="Proteomes" id="UP000004810"/>
    </source>
</evidence>
<dbReference type="SUPFAM" id="SSF51735">
    <property type="entry name" value="NAD(P)-binding Rossmann-fold domains"/>
    <property type="match status" value="1"/>
</dbReference>
<gene>
    <name evidence="2" type="ORF">WUBG_01162</name>
</gene>
<dbReference type="AlphaFoldDB" id="J9FKN4"/>
<reference evidence="4" key="3">
    <citation type="submission" date="2016-11" db="UniProtKB">
        <authorList>
            <consortium name="WormBaseParasite"/>
        </authorList>
    </citation>
    <scope>IDENTIFICATION</scope>
    <source>
        <strain evidence="4">pt0022</strain>
    </source>
</reference>
<proteinExistence type="predicted"/>
<evidence type="ECO:0000313" key="4">
    <source>
        <dbReference type="WBParaSite" id="maker-PairedContig_2307-snap-gene-3.31-mRNA-1"/>
    </source>
</evidence>
<reference evidence="2" key="2">
    <citation type="submission" date="2012-08" db="EMBL/GenBank/DDBJ databases">
        <title>The Genome Sequence of Wuchereria bancrofti.</title>
        <authorList>
            <consortium name="The Broad Institute Genome Sequencing Platform"/>
            <consortium name="Broad Institute Genome Sequencing Center for Infectious Disease"/>
            <person name="Nutman T.B."/>
            <person name="Fink D.L."/>
            <person name="Russ C."/>
            <person name="Young S."/>
            <person name="Zeng Q."/>
            <person name="Koehrsen M."/>
            <person name="Alvarado L."/>
            <person name="Berlin A."/>
            <person name="Borenstein D."/>
            <person name="Chapman S.B."/>
            <person name="Chen Z."/>
            <person name="Engels R."/>
            <person name="Freedman E."/>
            <person name="Gellesch M."/>
            <person name="Goldberg J."/>
            <person name="Griggs A."/>
            <person name="Gujja S."/>
            <person name="Heilman E.R."/>
            <person name="Heiman D."/>
            <person name="Hepburn T."/>
            <person name="Howarth C."/>
            <person name="Jen D."/>
            <person name="Larson L."/>
            <person name="Lewis B."/>
            <person name="Mehta T."/>
            <person name="Park D."/>
            <person name="Pearson M."/>
            <person name="Richards J."/>
            <person name="Roberts A."/>
            <person name="Saif S."/>
            <person name="Shea T."/>
            <person name="Shenoy N."/>
            <person name="Sisk P."/>
            <person name="Stolte C."/>
            <person name="Sykes S."/>
            <person name="Walk T."/>
            <person name="White J."/>
            <person name="Yandava C."/>
            <person name="Haas B."/>
            <person name="Henn M.R."/>
            <person name="Nusbaum C."/>
            <person name="Birren B."/>
        </authorList>
    </citation>
    <scope>NUCLEOTIDE SEQUENCE</scope>
</reference>
<dbReference type="WBParaSite" id="maker-PairedContig_2307-snap-gene-3.31-mRNA-1">
    <property type="protein sequence ID" value="maker-PairedContig_2307-snap-gene-3.31-mRNA-1"/>
    <property type="gene ID" value="maker-PairedContig_2307-snap-gene-3.31"/>
</dbReference>
<dbReference type="InterPro" id="IPR002347">
    <property type="entry name" value="SDR_fam"/>
</dbReference>
<evidence type="ECO:0000313" key="2">
    <source>
        <dbReference type="EMBL" id="EJW87929.1"/>
    </source>
</evidence>
<evidence type="ECO:0000256" key="1">
    <source>
        <dbReference type="ARBA" id="ARBA00023002"/>
    </source>
</evidence>
<name>J9FKN4_WUCBA</name>
<dbReference type="GO" id="GO:0004303">
    <property type="term" value="F:estradiol 17-beta-dehydrogenase [NAD(P)+] activity"/>
    <property type="evidence" value="ECO:0007669"/>
    <property type="project" value="TreeGrafter"/>
</dbReference>
<accession>J9FKN4</accession>